<dbReference type="RefSeq" id="WP_108022433.1">
    <property type="nucleotide sequence ID" value="NZ_QBKR01000006.1"/>
</dbReference>
<dbReference type="EMBL" id="QBKR01000006">
    <property type="protein sequence ID" value="PTX61806.1"/>
    <property type="molecule type" value="Genomic_DNA"/>
</dbReference>
<sequence>MAIQHNMPVSEIVQIWPETVPVLEERGIPSDVDDPLHKIAYGNALAELVKDLNAAVQSSGKTCPKADEMDPPARRPCKEDKQRKF</sequence>
<feature type="region of interest" description="Disordered" evidence="1">
    <location>
        <begin position="60"/>
        <end position="85"/>
    </location>
</feature>
<keyword evidence="3" id="KW-1185">Reference proteome</keyword>
<protein>
    <submittedName>
        <fullName evidence="2">Uncharacterized protein</fullName>
    </submittedName>
</protein>
<dbReference type="OrthoDB" id="2886834at2"/>
<dbReference type="SUPFAM" id="SSF140683">
    <property type="entry name" value="SP0561-like"/>
    <property type="match status" value="1"/>
</dbReference>
<proteinExistence type="predicted"/>
<name>A0A2T6C0G0_9BACL</name>
<dbReference type="Proteomes" id="UP000244240">
    <property type="component" value="Unassembled WGS sequence"/>
</dbReference>
<reference evidence="2 3" key="1">
    <citation type="submission" date="2018-04" db="EMBL/GenBank/DDBJ databases">
        <title>Genomic Encyclopedia of Archaeal and Bacterial Type Strains, Phase II (KMG-II): from individual species to whole genera.</title>
        <authorList>
            <person name="Goeker M."/>
        </authorList>
    </citation>
    <scope>NUCLEOTIDE SEQUENCE [LARGE SCALE GENOMIC DNA]</scope>
    <source>
        <strain evidence="2 3">DSM 45787</strain>
    </source>
</reference>
<feature type="compositionally biased region" description="Basic and acidic residues" evidence="1">
    <location>
        <begin position="64"/>
        <end position="85"/>
    </location>
</feature>
<evidence type="ECO:0000256" key="1">
    <source>
        <dbReference type="SAM" id="MobiDB-lite"/>
    </source>
</evidence>
<evidence type="ECO:0000313" key="2">
    <source>
        <dbReference type="EMBL" id="PTX61806.1"/>
    </source>
</evidence>
<accession>A0A2T6C0G0</accession>
<dbReference type="AlphaFoldDB" id="A0A2T6C0G0"/>
<dbReference type="InterPro" id="IPR038062">
    <property type="entry name" value="ScdA-like_N_sf"/>
</dbReference>
<gene>
    <name evidence="2" type="ORF">C8P63_10658</name>
</gene>
<comment type="caution">
    <text evidence="2">The sequence shown here is derived from an EMBL/GenBank/DDBJ whole genome shotgun (WGS) entry which is preliminary data.</text>
</comment>
<evidence type="ECO:0000313" key="3">
    <source>
        <dbReference type="Proteomes" id="UP000244240"/>
    </source>
</evidence>
<dbReference type="Gene3D" id="1.10.3910.10">
    <property type="entry name" value="SP0561-like"/>
    <property type="match status" value="1"/>
</dbReference>
<organism evidence="2 3">
    <name type="scientific">Melghirimyces profundicolus</name>
    <dbReference type="NCBI Taxonomy" id="1242148"/>
    <lineage>
        <taxon>Bacteria</taxon>
        <taxon>Bacillati</taxon>
        <taxon>Bacillota</taxon>
        <taxon>Bacilli</taxon>
        <taxon>Bacillales</taxon>
        <taxon>Thermoactinomycetaceae</taxon>
        <taxon>Melghirimyces</taxon>
    </lineage>
</organism>